<keyword evidence="2" id="KW-1185">Reference proteome</keyword>
<gene>
    <name evidence="1" type="ORF">J2Z19_004594</name>
</gene>
<evidence type="ECO:0000313" key="2">
    <source>
        <dbReference type="Proteomes" id="UP000823773"/>
    </source>
</evidence>
<evidence type="ECO:0000313" key="1">
    <source>
        <dbReference type="EMBL" id="MBP1874861.1"/>
    </source>
</evidence>
<accession>A0ACC5T140</accession>
<name>A0ACC5T140_ENSAD</name>
<dbReference type="EMBL" id="JAGGJR010000008">
    <property type="protein sequence ID" value="MBP1874861.1"/>
    <property type="molecule type" value="Genomic_DNA"/>
</dbReference>
<comment type="caution">
    <text evidence="1">The sequence shown here is derived from an EMBL/GenBank/DDBJ whole genome shotgun (WGS) entry which is preliminary data.</text>
</comment>
<protein>
    <submittedName>
        <fullName evidence="1">Uncharacterized protein YndB with AHSA1/START domain</fullName>
    </submittedName>
</protein>
<dbReference type="Proteomes" id="UP000823773">
    <property type="component" value="Unassembled WGS sequence"/>
</dbReference>
<organism evidence="1 2">
    <name type="scientific">Ensifer adhaerens</name>
    <name type="common">Sinorhizobium morelense</name>
    <dbReference type="NCBI Taxonomy" id="106592"/>
    <lineage>
        <taxon>Bacteria</taxon>
        <taxon>Pseudomonadati</taxon>
        <taxon>Pseudomonadota</taxon>
        <taxon>Alphaproteobacteria</taxon>
        <taxon>Hyphomicrobiales</taxon>
        <taxon>Rhizobiaceae</taxon>
        <taxon>Sinorhizobium/Ensifer group</taxon>
        <taxon>Ensifer</taxon>
    </lineage>
</organism>
<sequence>MHHIEPAPVRKSVTVGVPPQRAFEIFVSHMGEWWLKSHSLTASGQTTVVVEPFSGGRWYEIGNSGEEKEWGRVLACEPPKRIVFAWQLNAEWVFDPNFRTEVEVIFEPATDGGTVVRLEHRDLANYGAKANEARASLDSEGGWAGLLGAFAAQAA</sequence>
<reference evidence="1" key="1">
    <citation type="submission" date="2021-03" db="EMBL/GenBank/DDBJ databases">
        <title>Genomic Encyclopedia of Type Strains, Phase IV (KMG-IV): sequencing the most valuable type-strain genomes for metagenomic binning, comparative biology and taxonomic classification.</title>
        <authorList>
            <person name="Goeker M."/>
        </authorList>
    </citation>
    <scope>NUCLEOTIDE SEQUENCE</scope>
    <source>
        <strain evidence="1">DSM 18131</strain>
    </source>
</reference>
<proteinExistence type="predicted"/>